<dbReference type="EMBL" id="JACLAW010000007">
    <property type="protein sequence ID" value="MBC2666054.1"/>
    <property type="molecule type" value="Genomic_DNA"/>
</dbReference>
<dbReference type="SUPFAM" id="SSF47413">
    <property type="entry name" value="lambda repressor-like DNA-binding domains"/>
    <property type="match status" value="1"/>
</dbReference>
<evidence type="ECO:0000313" key="2">
    <source>
        <dbReference type="EMBL" id="MBC2666054.1"/>
    </source>
</evidence>
<dbReference type="Pfam" id="PF13560">
    <property type="entry name" value="HTH_31"/>
    <property type="match status" value="1"/>
</dbReference>
<feature type="domain" description="HTH cro/C1-type" evidence="1">
    <location>
        <begin position="10"/>
        <end position="66"/>
    </location>
</feature>
<dbReference type="SMART" id="SM00530">
    <property type="entry name" value="HTH_XRE"/>
    <property type="match status" value="1"/>
</dbReference>
<accession>A0A7X1FSJ2</accession>
<evidence type="ECO:0000313" key="3">
    <source>
        <dbReference type="Proteomes" id="UP000566813"/>
    </source>
</evidence>
<dbReference type="RefSeq" id="WP_185664352.1">
    <property type="nucleotide sequence ID" value="NZ_JACLAW010000007.1"/>
</dbReference>
<name>A0A7X1FSJ2_9SPHN</name>
<reference evidence="2 3" key="1">
    <citation type="submission" date="2020-08" db="EMBL/GenBank/DDBJ databases">
        <title>The genome sequence of type strain Novosphingobium flavum NBRC 111647.</title>
        <authorList>
            <person name="Liu Y."/>
        </authorList>
    </citation>
    <scope>NUCLEOTIDE SEQUENCE [LARGE SCALE GENOMIC DNA]</scope>
    <source>
        <strain evidence="2 3">NBRC 111647</strain>
    </source>
</reference>
<comment type="caution">
    <text evidence="2">The sequence shown here is derived from an EMBL/GenBank/DDBJ whole genome shotgun (WGS) entry which is preliminary data.</text>
</comment>
<sequence>MPATIRPDTLRAFRQARGWSLDELSDRSGVSKATLKRIEAAREPYKANGVGPKRLANALNVPVEDLGRQFRPDIASVAAGPFVEIRFVYYRHEMRDGVRQKRYVGTNVPDGEWDEISIIPEHVGPDLVRMPTRASMLEEIEKEKARRAIQAVRDDANT</sequence>
<organism evidence="2 3">
    <name type="scientific">Novosphingobium flavum</name>
    <dbReference type="NCBI Taxonomy" id="1778672"/>
    <lineage>
        <taxon>Bacteria</taxon>
        <taxon>Pseudomonadati</taxon>
        <taxon>Pseudomonadota</taxon>
        <taxon>Alphaproteobacteria</taxon>
        <taxon>Sphingomonadales</taxon>
        <taxon>Sphingomonadaceae</taxon>
        <taxon>Novosphingobium</taxon>
    </lineage>
</organism>
<keyword evidence="3" id="KW-1185">Reference proteome</keyword>
<dbReference type="PROSITE" id="PS50943">
    <property type="entry name" value="HTH_CROC1"/>
    <property type="match status" value="1"/>
</dbReference>
<dbReference type="InterPro" id="IPR010982">
    <property type="entry name" value="Lambda_DNA-bd_dom_sf"/>
</dbReference>
<dbReference type="InterPro" id="IPR001387">
    <property type="entry name" value="Cro/C1-type_HTH"/>
</dbReference>
<gene>
    <name evidence="2" type="ORF">H7F51_11050</name>
</gene>
<dbReference type="Proteomes" id="UP000566813">
    <property type="component" value="Unassembled WGS sequence"/>
</dbReference>
<proteinExistence type="predicted"/>
<evidence type="ECO:0000259" key="1">
    <source>
        <dbReference type="PROSITE" id="PS50943"/>
    </source>
</evidence>
<protein>
    <submittedName>
        <fullName evidence="2">Helix-turn-helix transcriptional regulator</fullName>
    </submittedName>
</protein>
<dbReference type="GO" id="GO:0003677">
    <property type="term" value="F:DNA binding"/>
    <property type="evidence" value="ECO:0007669"/>
    <property type="project" value="InterPro"/>
</dbReference>
<dbReference type="Gene3D" id="1.10.260.40">
    <property type="entry name" value="lambda repressor-like DNA-binding domains"/>
    <property type="match status" value="1"/>
</dbReference>
<dbReference type="CDD" id="cd00093">
    <property type="entry name" value="HTH_XRE"/>
    <property type="match status" value="1"/>
</dbReference>
<dbReference type="AlphaFoldDB" id="A0A7X1FSJ2"/>